<proteinExistence type="inferred from homology"/>
<keyword evidence="8" id="KW-0347">Helicase</keyword>
<dbReference type="GO" id="GO:0005634">
    <property type="term" value="C:nucleus"/>
    <property type="evidence" value="ECO:0007669"/>
    <property type="project" value="UniProtKB-SubCell"/>
</dbReference>
<evidence type="ECO:0000256" key="10">
    <source>
        <dbReference type="ARBA" id="ARBA00023125"/>
    </source>
</evidence>
<evidence type="ECO:0000256" key="8">
    <source>
        <dbReference type="ARBA" id="ARBA00022806"/>
    </source>
</evidence>
<dbReference type="InterPro" id="IPR032284">
    <property type="entry name" value="RecQ_Zn-bd"/>
</dbReference>
<dbReference type="Gene3D" id="1.10.150.80">
    <property type="entry name" value="HRDC domain"/>
    <property type="match status" value="1"/>
</dbReference>
<organism evidence="24 25">
    <name type="scientific">Arabis nemorensis</name>
    <dbReference type="NCBI Taxonomy" id="586526"/>
    <lineage>
        <taxon>Eukaryota</taxon>
        <taxon>Viridiplantae</taxon>
        <taxon>Streptophyta</taxon>
        <taxon>Embryophyta</taxon>
        <taxon>Tracheophyta</taxon>
        <taxon>Spermatophyta</taxon>
        <taxon>Magnoliopsida</taxon>
        <taxon>eudicotyledons</taxon>
        <taxon>Gunneridae</taxon>
        <taxon>Pentapetalae</taxon>
        <taxon>rosids</taxon>
        <taxon>malvids</taxon>
        <taxon>Brassicales</taxon>
        <taxon>Brassicaceae</taxon>
        <taxon>Arabideae</taxon>
        <taxon>Arabis</taxon>
    </lineage>
</organism>
<dbReference type="GO" id="GO:0000724">
    <property type="term" value="P:double-strand break repair via homologous recombination"/>
    <property type="evidence" value="ECO:0007669"/>
    <property type="project" value="TreeGrafter"/>
</dbReference>
<dbReference type="InterPro" id="IPR036388">
    <property type="entry name" value="WH-like_DNA-bd_sf"/>
</dbReference>
<dbReference type="Pfam" id="PF00271">
    <property type="entry name" value="Helicase_C"/>
    <property type="match status" value="1"/>
</dbReference>
<keyword evidence="10" id="KW-0238">DNA-binding</keyword>
<dbReference type="EMBL" id="CABITT030000001">
    <property type="protein sequence ID" value="VVA90904.1"/>
    <property type="molecule type" value="Genomic_DNA"/>
</dbReference>
<feature type="region of interest" description="Disordered" evidence="18">
    <location>
        <begin position="362"/>
        <end position="381"/>
    </location>
</feature>
<dbReference type="InterPro" id="IPR002464">
    <property type="entry name" value="DNA/RNA_helicase_DEAH_CS"/>
</dbReference>
<dbReference type="InterPro" id="IPR001763">
    <property type="entry name" value="Rhodanese-like_dom"/>
</dbReference>
<feature type="region of interest" description="Disordered" evidence="18">
    <location>
        <begin position="1340"/>
        <end position="1371"/>
    </location>
</feature>
<comment type="catalytic activity">
    <reaction evidence="13">
        <text>Couples ATP hydrolysis with the unwinding of duplex DNA by translocating in the 3'-5' direction.</text>
        <dbReference type="EC" id="5.6.2.4"/>
    </reaction>
</comment>
<evidence type="ECO:0000256" key="1">
    <source>
        <dbReference type="ARBA" id="ARBA00004123"/>
    </source>
</evidence>
<evidence type="ECO:0000259" key="19">
    <source>
        <dbReference type="PROSITE" id="PS50011"/>
    </source>
</evidence>
<dbReference type="OrthoDB" id="10261556at2759"/>
<dbReference type="GO" id="GO:0043138">
    <property type="term" value="F:3'-5' DNA helicase activity"/>
    <property type="evidence" value="ECO:0007669"/>
    <property type="project" value="UniProtKB-EC"/>
</dbReference>
<dbReference type="PROSITE" id="PS00108">
    <property type="entry name" value="PROTEIN_KINASE_ST"/>
    <property type="match status" value="1"/>
</dbReference>
<dbReference type="Pfam" id="PF16124">
    <property type="entry name" value="RecQ_Zn_bind"/>
    <property type="match status" value="1"/>
</dbReference>
<protein>
    <submittedName>
        <fullName evidence="24">Uncharacterized protein</fullName>
    </submittedName>
</protein>
<dbReference type="SUPFAM" id="SSF47819">
    <property type="entry name" value="HRDC-like"/>
    <property type="match status" value="1"/>
</dbReference>
<dbReference type="PROSITE" id="PS51194">
    <property type="entry name" value="HELICASE_CTER"/>
    <property type="match status" value="1"/>
</dbReference>
<dbReference type="FunFam" id="1.10.10.10:FF:000582">
    <property type="entry name" value="ATP-dependent DNA helicase Q-like 4A"/>
    <property type="match status" value="1"/>
</dbReference>
<sequence length="1546" mass="173259">MEKYELVKDIGAGNFGVARLMKVKNSKELVAMKYIERGPKIDENVAREIINHRSLRHPNIIRFKEVVLTPTHLAIAMEYAAGGELFERICSAGRFSEDEARYFFQQLISGVSYCHAMQICHRDLKLENTLLDGSPAPRLKICDFGYSKSSLLHSRPKSTVGTPAYIAPEVLSRREYDGKMADVWSCGVTLYVMLVGAYPFEDQEDPKNFRKTIQKIMAVQYKIPDYVHISQDCKHLLSRIFVANSLKRITIAEIKKHPWFLKNLPRELTETAQAAYFRKENPTFSLQTVEEIMKIVDDAKTPPPVSRSVGGGERSIILYGSVGGDPFILYLASPTFFAGSFLGFLVFALSRIDALLGPANTRSHLPEVQKPRGPQTNWSEHGKALESPLSAKFLSSNFLYALESQKPRRNRDMTARSSAFLSVNAPALAHPQIAKAWRALSSLSINNAYLRPGITPTVDDGGTNGSYSARERSTVKVTSSTDGSFYSNSRQNQSQMSVSGAGGYFHSFPSSVPGDDKMIADKLPRGNDGARESETSCMRLNGGEKPFRNSAFPAEQLESGEACLDEIDDDEILKNIDVDQIVMEHYQSTSTPQPSVSGFPLRTPTVDRSASRREEECSLPPELCSNCSHGIKLGLCPEASSHVEQMKDVLLAISNELLDDASDLSPDRDEQLRQERLQLKKQIQQLENHIRDKEMQKSQFLSSTAARTFQYETPKSTNLNMDHPQNDFRAHFSEQGRYACDSWNMPRDSSFSVDRYGLSSAPIEREQYVPKIIEVNYTEGSTDKKWSSRDFTWTKKLEVTNKKVFGNHSFRPNQREIINATMSGSDVFVLMPTGGGKSLTYQLPALICPGITLVISPLVSLIQDQIMNLLQANILAASLSSGMEWAEQLKILQELSSEHSKYKLLYVTPEKVAQSDSLLRHLENLNSRNLLARFVIDEAHCVSQWGHDFRPDYQSLGILKQKFPNIPVLALTATATASVKEDVVQALGLVNCVVFRQSFNRPNLWYSVVPKTKKCLEDIDKFIKENHFDECGIIYCLSRMDCEKVAERLQEFGHKAAFYHGSIEPAQRALVQKRWSKDEINIICATVAFGMGINKPDVRFVIHHSLPKSIEGYHQECGRAGRDGQRASCVLYYGYGDYIRVKHMISQGGVDQSPMATGYNRVPSSGRILETNTENLLRMVRYCENEVDCRRFLQLVHFGEKFDSTNCKKTCDNCCSSQSLIDKDVTLITRQLVELVKQAGERFSSSHILEVYRGSLNQMVKKHRHETLQLHGAGKHLSKIEVSRIVHYLVTEDILVEDVRKSDMYGSVSSLLKVNNSKAASLFSGSQTIMMRFPSSVKVLKPSKPGATPAKGPLTSGKQSTLPLPTADTPPEDVTLSANVYTALRKLRTLLVKESPDGVMAYHIFGNATLQQMSLKIPRTKDELLEIHGLGKAKVSNFGDRLLETIESTVNEYYGPNKKDSVISNVSPDSAKRRRDENVSPNVAEDDDFAESTSQSCKKTVRNKSNEVYHGECVDRDVGMVTEKLDFGFEDENGSEIRPEGRVLPW</sequence>
<dbReference type="FunFam" id="3.30.200.20:FF:000045">
    <property type="entry name" value="Serine/threonine-protein kinase SRK2E"/>
    <property type="match status" value="1"/>
</dbReference>
<comment type="subcellular location">
    <subcellularLocation>
        <location evidence="1">Nucleus</location>
    </subcellularLocation>
</comment>
<evidence type="ECO:0000256" key="5">
    <source>
        <dbReference type="ARBA" id="ARBA00022741"/>
    </source>
</evidence>
<feature type="coiled-coil region" evidence="17">
    <location>
        <begin position="669"/>
        <end position="699"/>
    </location>
</feature>
<evidence type="ECO:0000259" key="21">
    <source>
        <dbReference type="PROSITE" id="PS50967"/>
    </source>
</evidence>
<dbReference type="SMART" id="SM00490">
    <property type="entry name" value="HELICc"/>
    <property type="match status" value="1"/>
</dbReference>
<evidence type="ECO:0000313" key="24">
    <source>
        <dbReference type="EMBL" id="VVA90904.1"/>
    </source>
</evidence>
<dbReference type="GO" id="GO:0003677">
    <property type="term" value="F:DNA binding"/>
    <property type="evidence" value="ECO:0007669"/>
    <property type="project" value="UniProtKB-KW"/>
</dbReference>
<evidence type="ECO:0000256" key="9">
    <source>
        <dbReference type="ARBA" id="ARBA00022840"/>
    </source>
</evidence>
<dbReference type="GO" id="GO:0016787">
    <property type="term" value="F:hydrolase activity"/>
    <property type="evidence" value="ECO:0007669"/>
    <property type="project" value="UniProtKB-KW"/>
</dbReference>
<dbReference type="PROSITE" id="PS00107">
    <property type="entry name" value="PROTEIN_KINASE_ATP"/>
    <property type="match status" value="1"/>
</dbReference>
<dbReference type="InterPro" id="IPR000719">
    <property type="entry name" value="Prot_kinase_dom"/>
</dbReference>
<dbReference type="InterPro" id="IPR044876">
    <property type="entry name" value="HRDC_dom_sf"/>
</dbReference>
<evidence type="ECO:0000256" key="7">
    <source>
        <dbReference type="ARBA" id="ARBA00022801"/>
    </source>
</evidence>
<evidence type="ECO:0000256" key="2">
    <source>
        <dbReference type="ARBA" id="ARBA00005446"/>
    </source>
</evidence>
<evidence type="ECO:0000256" key="3">
    <source>
        <dbReference type="ARBA" id="ARBA00022527"/>
    </source>
</evidence>
<dbReference type="CDD" id="cd18794">
    <property type="entry name" value="SF2_C_RecQ"/>
    <property type="match status" value="1"/>
</dbReference>
<feature type="domain" description="Rhodanese" evidence="20">
    <location>
        <begin position="1033"/>
        <end position="1074"/>
    </location>
</feature>
<dbReference type="SMART" id="SM00341">
    <property type="entry name" value="HRDC"/>
    <property type="match status" value="1"/>
</dbReference>
<evidence type="ECO:0000313" key="25">
    <source>
        <dbReference type="Proteomes" id="UP000489600"/>
    </source>
</evidence>
<evidence type="ECO:0000259" key="23">
    <source>
        <dbReference type="PROSITE" id="PS51194"/>
    </source>
</evidence>
<dbReference type="PANTHER" id="PTHR13710">
    <property type="entry name" value="DNA HELICASE RECQ FAMILY MEMBER"/>
    <property type="match status" value="1"/>
</dbReference>
<dbReference type="InterPro" id="IPR018982">
    <property type="entry name" value="RQC_domain"/>
</dbReference>
<dbReference type="InterPro" id="IPR014001">
    <property type="entry name" value="Helicase_ATP-bd"/>
</dbReference>
<dbReference type="InterPro" id="IPR027417">
    <property type="entry name" value="P-loop_NTPase"/>
</dbReference>
<dbReference type="GO" id="GO:0005524">
    <property type="term" value="F:ATP binding"/>
    <property type="evidence" value="ECO:0007669"/>
    <property type="project" value="UniProtKB-UniRule"/>
</dbReference>
<dbReference type="CDD" id="cd17920">
    <property type="entry name" value="DEXHc_RecQ"/>
    <property type="match status" value="1"/>
</dbReference>
<dbReference type="GO" id="GO:0006260">
    <property type="term" value="P:DNA replication"/>
    <property type="evidence" value="ECO:0007669"/>
    <property type="project" value="InterPro"/>
</dbReference>
<evidence type="ECO:0000256" key="6">
    <source>
        <dbReference type="ARBA" id="ARBA00022777"/>
    </source>
</evidence>
<dbReference type="GO" id="GO:0005737">
    <property type="term" value="C:cytoplasm"/>
    <property type="evidence" value="ECO:0007669"/>
    <property type="project" value="TreeGrafter"/>
</dbReference>
<dbReference type="Gene3D" id="3.40.50.300">
    <property type="entry name" value="P-loop containing nucleotide triphosphate hydrolases"/>
    <property type="match status" value="2"/>
</dbReference>
<dbReference type="InterPro" id="IPR011009">
    <property type="entry name" value="Kinase-like_dom_sf"/>
</dbReference>
<comment type="catalytic activity">
    <reaction evidence="15">
        <text>L-seryl-[protein] + ATP = O-phospho-L-seryl-[protein] + ADP + H(+)</text>
        <dbReference type="Rhea" id="RHEA:17989"/>
        <dbReference type="Rhea" id="RHEA-COMP:9863"/>
        <dbReference type="Rhea" id="RHEA-COMP:11604"/>
        <dbReference type="ChEBI" id="CHEBI:15378"/>
        <dbReference type="ChEBI" id="CHEBI:29999"/>
        <dbReference type="ChEBI" id="CHEBI:30616"/>
        <dbReference type="ChEBI" id="CHEBI:83421"/>
        <dbReference type="ChEBI" id="CHEBI:456216"/>
        <dbReference type="EC" id="2.7.11.1"/>
    </reaction>
</comment>
<feature type="binding site" evidence="16">
    <location>
        <position position="33"/>
    </location>
    <ligand>
        <name>ATP</name>
        <dbReference type="ChEBI" id="CHEBI:30616"/>
    </ligand>
</feature>
<dbReference type="Gene3D" id="1.10.510.10">
    <property type="entry name" value="Transferase(Phosphotransferase) domain 1"/>
    <property type="match status" value="1"/>
</dbReference>
<dbReference type="Pfam" id="PF00069">
    <property type="entry name" value="Pkinase"/>
    <property type="match status" value="1"/>
</dbReference>
<dbReference type="InterPro" id="IPR010997">
    <property type="entry name" value="HRDC-like_sf"/>
</dbReference>
<dbReference type="FunFam" id="1.10.510.10:FF:000132">
    <property type="entry name" value="Serine/threonine-protein kinase SRK2A"/>
    <property type="match status" value="1"/>
</dbReference>
<feature type="domain" description="Helicase C-terminal" evidence="23">
    <location>
        <begin position="1018"/>
        <end position="1170"/>
    </location>
</feature>
<name>A0A565AQT8_9BRAS</name>
<dbReference type="PROSITE" id="PS50967">
    <property type="entry name" value="HRDC"/>
    <property type="match status" value="1"/>
</dbReference>
<keyword evidence="6" id="KW-0418">Kinase</keyword>
<dbReference type="SMART" id="SM00487">
    <property type="entry name" value="DEXDc"/>
    <property type="match status" value="1"/>
</dbReference>
<dbReference type="Gene3D" id="3.30.200.20">
    <property type="entry name" value="Phosphorylase Kinase, domain 1"/>
    <property type="match status" value="1"/>
</dbReference>
<evidence type="ECO:0000256" key="15">
    <source>
        <dbReference type="ARBA" id="ARBA00048679"/>
    </source>
</evidence>
<keyword evidence="25" id="KW-1185">Reference proteome</keyword>
<keyword evidence="5 16" id="KW-0547">Nucleotide-binding</keyword>
<dbReference type="PROSITE" id="PS50011">
    <property type="entry name" value="PROTEIN_KINASE_DOM"/>
    <property type="match status" value="1"/>
</dbReference>
<dbReference type="GO" id="GO:0070417">
    <property type="term" value="P:cellular response to cold"/>
    <property type="evidence" value="ECO:0007669"/>
    <property type="project" value="UniProtKB-ARBA"/>
</dbReference>
<comment type="catalytic activity">
    <reaction evidence="14">
        <text>L-threonyl-[protein] + ATP = O-phospho-L-threonyl-[protein] + ADP + H(+)</text>
        <dbReference type="Rhea" id="RHEA:46608"/>
        <dbReference type="Rhea" id="RHEA-COMP:11060"/>
        <dbReference type="Rhea" id="RHEA-COMP:11605"/>
        <dbReference type="ChEBI" id="CHEBI:15378"/>
        <dbReference type="ChEBI" id="CHEBI:30013"/>
        <dbReference type="ChEBI" id="CHEBI:30616"/>
        <dbReference type="ChEBI" id="CHEBI:61977"/>
        <dbReference type="ChEBI" id="CHEBI:456216"/>
        <dbReference type="EC" id="2.7.11.1"/>
    </reaction>
</comment>
<dbReference type="SMART" id="SM00220">
    <property type="entry name" value="S_TKc"/>
    <property type="match status" value="1"/>
</dbReference>
<dbReference type="InterPro" id="IPR002121">
    <property type="entry name" value="HRDC_dom"/>
</dbReference>
<keyword evidence="7" id="KW-0378">Hydrolase</keyword>
<dbReference type="GO" id="GO:0005694">
    <property type="term" value="C:chromosome"/>
    <property type="evidence" value="ECO:0007669"/>
    <property type="project" value="TreeGrafter"/>
</dbReference>
<evidence type="ECO:0000256" key="4">
    <source>
        <dbReference type="ARBA" id="ARBA00022679"/>
    </source>
</evidence>
<evidence type="ECO:0000259" key="22">
    <source>
        <dbReference type="PROSITE" id="PS51192"/>
    </source>
</evidence>
<dbReference type="InterPro" id="IPR008271">
    <property type="entry name" value="Ser/Thr_kinase_AS"/>
</dbReference>
<keyword evidence="3" id="KW-0723">Serine/threonine-protein kinase</keyword>
<dbReference type="PROSITE" id="PS50206">
    <property type="entry name" value="RHODANESE_3"/>
    <property type="match status" value="1"/>
</dbReference>
<dbReference type="CDD" id="cd14662">
    <property type="entry name" value="STKc_SnRK2"/>
    <property type="match status" value="1"/>
</dbReference>
<keyword evidence="12" id="KW-0539">Nucleus</keyword>
<dbReference type="GO" id="GO:0009378">
    <property type="term" value="F:four-way junction helicase activity"/>
    <property type="evidence" value="ECO:0007669"/>
    <property type="project" value="TreeGrafter"/>
</dbReference>
<dbReference type="InterPro" id="IPR017441">
    <property type="entry name" value="Protein_kinase_ATP_BS"/>
</dbReference>
<keyword evidence="11" id="KW-0413">Isomerase</keyword>
<dbReference type="FunFam" id="3.40.50.300:FF:000340">
    <property type="entry name" value="Bloom syndrome, RecQ helicase"/>
    <property type="match status" value="1"/>
</dbReference>
<keyword evidence="9 16" id="KW-0067">ATP-binding</keyword>
<dbReference type="NCBIfam" id="TIGR00614">
    <property type="entry name" value="recQ_fam"/>
    <property type="match status" value="1"/>
</dbReference>
<evidence type="ECO:0000259" key="20">
    <source>
        <dbReference type="PROSITE" id="PS50206"/>
    </source>
</evidence>
<evidence type="ECO:0000256" key="14">
    <source>
        <dbReference type="ARBA" id="ARBA00047899"/>
    </source>
</evidence>
<feature type="domain" description="Protein kinase" evidence="19">
    <location>
        <begin position="4"/>
        <end position="260"/>
    </location>
</feature>
<feature type="domain" description="HRDC" evidence="21">
    <location>
        <begin position="1374"/>
        <end position="1456"/>
    </location>
</feature>
<gene>
    <name evidence="24" type="ORF">ANE_LOCUS1349</name>
</gene>
<dbReference type="Proteomes" id="UP000489600">
    <property type="component" value="Unassembled WGS sequence"/>
</dbReference>
<dbReference type="GO" id="GO:0006970">
    <property type="term" value="P:response to osmotic stress"/>
    <property type="evidence" value="ECO:0007669"/>
    <property type="project" value="UniProtKB-ARBA"/>
</dbReference>
<dbReference type="FunFam" id="3.40.50.300:FF:000296">
    <property type="entry name" value="ATP-dependent DNA helicase RecQ"/>
    <property type="match status" value="1"/>
</dbReference>
<dbReference type="Pfam" id="PF00570">
    <property type="entry name" value="HRDC"/>
    <property type="match status" value="1"/>
</dbReference>
<dbReference type="SUPFAM" id="SSF52540">
    <property type="entry name" value="P-loop containing nucleoside triphosphate hydrolases"/>
    <property type="match status" value="2"/>
</dbReference>
<comment type="similarity">
    <text evidence="2">Belongs to the helicase family. RecQ subfamily.</text>
</comment>
<evidence type="ECO:0000256" key="16">
    <source>
        <dbReference type="PROSITE-ProRule" id="PRU10141"/>
    </source>
</evidence>
<dbReference type="InterPro" id="IPR011545">
    <property type="entry name" value="DEAD/DEAH_box_helicase_dom"/>
</dbReference>
<dbReference type="InterPro" id="IPR001650">
    <property type="entry name" value="Helicase_C-like"/>
</dbReference>
<evidence type="ECO:0000256" key="12">
    <source>
        <dbReference type="ARBA" id="ARBA00023242"/>
    </source>
</evidence>
<dbReference type="Gene3D" id="1.10.10.10">
    <property type="entry name" value="Winged helix-like DNA-binding domain superfamily/Winged helix DNA-binding domain"/>
    <property type="match status" value="1"/>
</dbReference>
<evidence type="ECO:0000256" key="17">
    <source>
        <dbReference type="SAM" id="Coils"/>
    </source>
</evidence>
<accession>A0A565AQT8</accession>
<dbReference type="PANTHER" id="PTHR13710:SF148">
    <property type="entry name" value="ATP-DEPENDENT DNA HELICASE Q-LIKE 4A"/>
    <property type="match status" value="1"/>
</dbReference>
<dbReference type="PROSITE" id="PS00690">
    <property type="entry name" value="DEAH_ATP_HELICASE"/>
    <property type="match status" value="1"/>
</dbReference>
<feature type="region of interest" description="Disordered" evidence="18">
    <location>
        <begin position="1457"/>
        <end position="1492"/>
    </location>
</feature>
<keyword evidence="4" id="KW-0808">Transferase</keyword>
<comment type="caution">
    <text evidence="24">The sequence shown here is derived from an EMBL/GenBank/DDBJ whole genome shotgun (WGS) entry which is preliminary data.</text>
</comment>
<reference evidence="24" key="1">
    <citation type="submission" date="2019-07" db="EMBL/GenBank/DDBJ databases">
        <authorList>
            <person name="Dittberner H."/>
        </authorList>
    </citation>
    <scope>NUCLEOTIDE SEQUENCE [LARGE SCALE GENOMIC DNA]</scope>
</reference>
<dbReference type="GO" id="GO:0004674">
    <property type="term" value="F:protein serine/threonine kinase activity"/>
    <property type="evidence" value="ECO:0007669"/>
    <property type="project" value="UniProtKB-KW"/>
</dbReference>
<dbReference type="InterPro" id="IPR004589">
    <property type="entry name" value="DNA_helicase_ATP-dep_RecQ"/>
</dbReference>
<evidence type="ECO:0000256" key="13">
    <source>
        <dbReference type="ARBA" id="ARBA00034617"/>
    </source>
</evidence>
<feature type="domain" description="Helicase ATP-binding" evidence="22">
    <location>
        <begin position="818"/>
        <end position="993"/>
    </location>
</feature>
<dbReference type="PROSITE" id="PS51192">
    <property type="entry name" value="HELICASE_ATP_BIND_1"/>
    <property type="match status" value="1"/>
</dbReference>
<keyword evidence="17" id="KW-0175">Coiled coil</keyword>
<dbReference type="SUPFAM" id="SSF56112">
    <property type="entry name" value="Protein kinase-like (PK-like)"/>
    <property type="match status" value="1"/>
</dbReference>
<evidence type="ECO:0000256" key="11">
    <source>
        <dbReference type="ARBA" id="ARBA00023235"/>
    </source>
</evidence>
<evidence type="ECO:0000256" key="18">
    <source>
        <dbReference type="SAM" id="MobiDB-lite"/>
    </source>
</evidence>
<dbReference type="SMART" id="SM00956">
    <property type="entry name" value="RQC"/>
    <property type="match status" value="1"/>
</dbReference>
<dbReference type="Pfam" id="PF09382">
    <property type="entry name" value="RQC"/>
    <property type="match status" value="1"/>
</dbReference>
<dbReference type="Pfam" id="PF00270">
    <property type="entry name" value="DEAD"/>
    <property type="match status" value="1"/>
</dbReference>